<sequence>MKDGNENQEMNRRSSNEVRGVTQVESILFSIFAASATTDLGNVEQSHNTLQQWRPLVLSVGCITESVPWGYVCGYPTNGGDLYGGAHYLRSASASLTLQGKAIQEAAVDFGDGKTLPFTPCKKGYQPFIKGKRMVACLLHNAHREKRLQKEQGRIREGEADPASLFWSQLTDGGKEITKEK</sequence>
<dbReference type="EMBL" id="JAGRRH010000017">
    <property type="protein sequence ID" value="KAG7352458.1"/>
    <property type="molecule type" value="Genomic_DNA"/>
</dbReference>
<proteinExistence type="predicted"/>
<dbReference type="Proteomes" id="UP000693970">
    <property type="component" value="Unassembled WGS sequence"/>
</dbReference>
<evidence type="ECO:0000313" key="2">
    <source>
        <dbReference type="Proteomes" id="UP000693970"/>
    </source>
</evidence>
<gene>
    <name evidence="1" type="ORF">IV203_008506</name>
</gene>
<dbReference type="OrthoDB" id="45073at2759"/>
<protein>
    <submittedName>
        <fullName evidence="1">Uncharacterized protein</fullName>
    </submittedName>
</protein>
<keyword evidence="2" id="KW-1185">Reference proteome</keyword>
<reference evidence="1" key="1">
    <citation type="journal article" date="2021" name="Sci. Rep.">
        <title>Diploid genomic architecture of Nitzschia inconspicua, an elite biomass production diatom.</title>
        <authorList>
            <person name="Oliver A."/>
            <person name="Podell S."/>
            <person name="Pinowska A."/>
            <person name="Traller J.C."/>
            <person name="Smith S.R."/>
            <person name="McClure R."/>
            <person name="Beliaev A."/>
            <person name="Bohutskyi P."/>
            <person name="Hill E.A."/>
            <person name="Rabines A."/>
            <person name="Zheng H."/>
            <person name="Allen L.Z."/>
            <person name="Kuo A."/>
            <person name="Grigoriev I.V."/>
            <person name="Allen A.E."/>
            <person name="Hazlebeck D."/>
            <person name="Allen E.E."/>
        </authorList>
    </citation>
    <scope>NUCLEOTIDE SEQUENCE</scope>
    <source>
        <strain evidence="1">Hildebrandi</strain>
    </source>
</reference>
<name>A0A9K3L095_9STRA</name>
<evidence type="ECO:0000313" key="1">
    <source>
        <dbReference type="EMBL" id="KAG7352458.1"/>
    </source>
</evidence>
<dbReference type="AlphaFoldDB" id="A0A9K3L095"/>
<organism evidence="1 2">
    <name type="scientific">Nitzschia inconspicua</name>
    <dbReference type="NCBI Taxonomy" id="303405"/>
    <lineage>
        <taxon>Eukaryota</taxon>
        <taxon>Sar</taxon>
        <taxon>Stramenopiles</taxon>
        <taxon>Ochrophyta</taxon>
        <taxon>Bacillariophyta</taxon>
        <taxon>Bacillariophyceae</taxon>
        <taxon>Bacillariophycidae</taxon>
        <taxon>Bacillariales</taxon>
        <taxon>Bacillariaceae</taxon>
        <taxon>Nitzschia</taxon>
    </lineage>
</organism>
<accession>A0A9K3L095</accession>
<reference evidence="1" key="2">
    <citation type="submission" date="2021-04" db="EMBL/GenBank/DDBJ databases">
        <authorList>
            <person name="Podell S."/>
        </authorList>
    </citation>
    <scope>NUCLEOTIDE SEQUENCE</scope>
    <source>
        <strain evidence="1">Hildebrandi</strain>
    </source>
</reference>
<comment type="caution">
    <text evidence="1">The sequence shown here is derived from an EMBL/GenBank/DDBJ whole genome shotgun (WGS) entry which is preliminary data.</text>
</comment>